<dbReference type="CTD" id="8000"/>
<evidence type="ECO:0000313" key="11">
    <source>
        <dbReference type="RefSeq" id="XP_044934144.1"/>
    </source>
</evidence>
<protein>
    <submittedName>
        <fullName evidence="11">Prostate stem cell antigen isoform X2</fullName>
    </submittedName>
</protein>
<dbReference type="GO" id="GO:0005886">
    <property type="term" value="C:plasma membrane"/>
    <property type="evidence" value="ECO:0007669"/>
    <property type="project" value="UniProtKB-SubCell"/>
</dbReference>
<dbReference type="Pfam" id="PF00087">
    <property type="entry name" value="Toxin_TOLIP"/>
    <property type="match status" value="1"/>
</dbReference>
<evidence type="ECO:0000256" key="2">
    <source>
        <dbReference type="ARBA" id="ARBA00004589"/>
    </source>
</evidence>
<dbReference type="InterPro" id="IPR018363">
    <property type="entry name" value="CD59_antigen_CS"/>
</dbReference>
<evidence type="ECO:0000256" key="3">
    <source>
        <dbReference type="ARBA" id="ARBA00022475"/>
    </source>
</evidence>
<feature type="region of interest" description="Disordered" evidence="8">
    <location>
        <begin position="1"/>
        <end position="33"/>
    </location>
</feature>
<evidence type="ECO:0000256" key="4">
    <source>
        <dbReference type="ARBA" id="ARBA00022622"/>
    </source>
</evidence>
<keyword evidence="4" id="KW-0336">GPI-anchor</keyword>
<sequence length="210" mass="22424">MPRPGGAERRQTVGRAGLSRAGPTFRQQRERTRGVVGRPEIGIYLRWGTCWLGSPSVLTVGGGASPLPGEAYKATRSPALGRPLVTMKAVLLALLAVGLALQPGSALRCYSCKAQASNHDCQHVQNCTSSETYCWTERIRVVDIVTRISKGCMSHCVDDAQNYYVGKKNITCCSTDLCNASGAHALRPAAVTLALLTTLGGLLLWGPSRL</sequence>
<reference evidence="11" key="1">
    <citation type="submission" date="2025-08" db="UniProtKB">
        <authorList>
            <consortium name="RefSeq"/>
        </authorList>
    </citation>
    <scope>IDENTIFICATION</scope>
    <source>
        <tissue evidence="11">Brain</tissue>
    </source>
</reference>
<name>A0A8U0UZ77_MUSPF</name>
<dbReference type="Gene3D" id="2.10.60.10">
    <property type="entry name" value="CD59"/>
    <property type="match status" value="1"/>
</dbReference>
<dbReference type="PROSITE" id="PS00983">
    <property type="entry name" value="LY6_UPAR"/>
    <property type="match status" value="1"/>
</dbReference>
<keyword evidence="5" id="KW-0732">Signal</keyword>
<keyword evidence="10" id="KW-1185">Reference proteome</keyword>
<feature type="compositionally biased region" description="Basic and acidic residues" evidence="8">
    <location>
        <begin position="1"/>
        <end position="11"/>
    </location>
</feature>
<accession>A0A8U0UZ77</accession>
<proteinExistence type="predicted"/>
<dbReference type="CDD" id="cd23573">
    <property type="entry name" value="TFP_LU_ECD_PSCA"/>
    <property type="match status" value="1"/>
</dbReference>
<dbReference type="PANTHER" id="PTHR16983">
    <property type="entry name" value="UPAR/LY6 DOMAIN-CONTAINING PROTEIN"/>
    <property type="match status" value="1"/>
</dbReference>
<comment type="subcellular location">
    <subcellularLocation>
        <location evidence="1">Cell membrane</location>
    </subcellularLocation>
    <subcellularLocation>
        <location evidence="2">Membrane</location>
        <topology evidence="2">Lipid-anchor</topology>
        <topology evidence="2">GPI-anchor</topology>
    </subcellularLocation>
</comment>
<feature type="domain" description="UPAR/Ly6" evidence="9">
    <location>
        <begin position="107"/>
        <end position="193"/>
    </location>
</feature>
<evidence type="ECO:0000256" key="5">
    <source>
        <dbReference type="ARBA" id="ARBA00022729"/>
    </source>
</evidence>
<dbReference type="SUPFAM" id="SSF57302">
    <property type="entry name" value="Snake toxin-like"/>
    <property type="match status" value="1"/>
</dbReference>
<dbReference type="InterPro" id="IPR035076">
    <property type="entry name" value="Toxin/TOLIP"/>
</dbReference>
<dbReference type="Proteomes" id="UP000000715">
    <property type="component" value="Unplaced"/>
</dbReference>
<dbReference type="FunFam" id="2.10.60.10:FF:000003">
    <property type="entry name" value="lymphocyte antigen 6E isoform X1"/>
    <property type="match status" value="1"/>
</dbReference>
<keyword evidence="3" id="KW-1003">Cell membrane</keyword>
<keyword evidence="4" id="KW-0449">Lipoprotein</keyword>
<evidence type="ECO:0000256" key="1">
    <source>
        <dbReference type="ARBA" id="ARBA00004236"/>
    </source>
</evidence>
<gene>
    <name evidence="11" type="primary">PSCA</name>
</gene>
<dbReference type="SMART" id="SM00134">
    <property type="entry name" value="LU"/>
    <property type="match status" value="1"/>
</dbReference>
<evidence type="ECO:0000256" key="6">
    <source>
        <dbReference type="ARBA" id="ARBA00023136"/>
    </source>
</evidence>
<evidence type="ECO:0000256" key="7">
    <source>
        <dbReference type="ARBA" id="ARBA00023180"/>
    </source>
</evidence>
<dbReference type="AlphaFoldDB" id="A0A8U0UZ77"/>
<evidence type="ECO:0000313" key="10">
    <source>
        <dbReference type="Proteomes" id="UP000000715"/>
    </source>
</evidence>
<dbReference type="PANTHER" id="PTHR16983:SF1">
    <property type="entry name" value="PROSTATE STEM CELL ANTIGEN"/>
    <property type="match status" value="1"/>
</dbReference>
<dbReference type="InterPro" id="IPR045860">
    <property type="entry name" value="Snake_toxin-like_sf"/>
</dbReference>
<dbReference type="GO" id="GO:0098552">
    <property type="term" value="C:side of membrane"/>
    <property type="evidence" value="ECO:0007669"/>
    <property type="project" value="UniProtKB-KW"/>
</dbReference>
<dbReference type="RefSeq" id="XP_044934144.1">
    <property type="nucleotide sequence ID" value="XM_045078209.1"/>
</dbReference>
<organism evidence="10 11">
    <name type="scientific">Mustela putorius furo</name>
    <name type="common">European domestic ferret</name>
    <name type="synonym">Mustela furo</name>
    <dbReference type="NCBI Taxonomy" id="9669"/>
    <lineage>
        <taxon>Eukaryota</taxon>
        <taxon>Metazoa</taxon>
        <taxon>Chordata</taxon>
        <taxon>Craniata</taxon>
        <taxon>Vertebrata</taxon>
        <taxon>Euteleostomi</taxon>
        <taxon>Mammalia</taxon>
        <taxon>Eutheria</taxon>
        <taxon>Laurasiatheria</taxon>
        <taxon>Carnivora</taxon>
        <taxon>Caniformia</taxon>
        <taxon>Musteloidea</taxon>
        <taxon>Mustelidae</taxon>
        <taxon>Mustelinae</taxon>
        <taxon>Mustela</taxon>
    </lineage>
</organism>
<keyword evidence="6" id="KW-0472">Membrane</keyword>
<evidence type="ECO:0000259" key="9">
    <source>
        <dbReference type="SMART" id="SM00134"/>
    </source>
</evidence>
<keyword evidence="7" id="KW-0325">Glycoprotein</keyword>
<dbReference type="InterPro" id="IPR016054">
    <property type="entry name" value="LY6_UPA_recep-like"/>
</dbReference>
<dbReference type="InterPro" id="IPR051110">
    <property type="entry name" value="Ly-6/neurotoxin-like_GPI-ap"/>
</dbReference>
<dbReference type="GeneID" id="101690610"/>
<evidence type="ECO:0000256" key="8">
    <source>
        <dbReference type="SAM" id="MobiDB-lite"/>
    </source>
</evidence>